<evidence type="ECO:0000313" key="2">
    <source>
        <dbReference type="EMBL" id="GJT57066.1"/>
    </source>
</evidence>
<sequence>MMISFPTSKIKLTLLENVICVESHKISIDACSAILLYNLKSCQNFNLAYYIAHKIEDVKNCEDCPLPYGLLLTRLYRHVLAKHLKLFRPHSKLHFVLHFRVTNSINRKTEMGKAKEKEAKAQLPGAPSSDKSIN</sequence>
<feature type="compositionally biased region" description="Basic and acidic residues" evidence="1">
    <location>
        <begin position="109"/>
        <end position="120"/>
    </location>
</feature>
<protein>
    <submittedName>
        <fullName evidence="2">Uncharacterized protein</fullName>
    </submittedName>
</protein>
<dbReference type="Proteomes" id="UP001151760">
    <property type="component" value="Unassembled WGS sequence"/>
</dbReference>
<reference evidence="2" key="1">
    <citation type="journal article" date="2022" name="Int. J. Mol. Sci.">
        <title>Draft Genome of Tanacetum Coccineum: Genomic Comparison of Closely Related Tanacetum-Family Plants.</title>
        <authorList>
            <person name="Yamashiro T."/>
            <person name="Shiraishi A."/>
            <person name="Nakayama K."/>
            <person name="Satake H."/>
        </authorList>
    </citation>
    <scope>NUCLEOTIDE SEQUENCE</scope>
</reference>
<name>A0ABQ5F162_9ASTR</name>
<accession>A0ABQ5F162</accession>
<comment type="caution">
    <text evidence="2">The sequence shown here is derived from an EMBL/GenBank/DDBJ whole genome shotgun (WGS) entry which is preliminary data.</text>
</comment>
<reference evidence="2" key="2">
    <citation type="submission" date="2022-01" db="EMBL/GenBank/DDBJ databases">
        <authorList>
            <person name="Yamashiro T."/>
            <person name="Shiraishi A."/>
            <person name="Satake H."/>
            <person name="Nakayama K."/>
        </authorList>
    </citation>
    <scope>NUCLEOTIDE SEQUENCE</scope>
</reference>
<keyword evidence="3" id="KW-1185">Reference proteome</keyword>
<proteinExistence type="predicted"/>
<gene>
    <name evidence="2" type="ORF">Tco_0992120</name>
</gene>
<evidence type="ECO:0000313" key="3">
    <source>
        <dbReference type="Proteomes" id="UP001151760"/>
    </source>
</evidence>
<evidence type="ECO:0000256" key="1">
    <source>
        <dbReference type="SAM" id="MobiDB-lite"/>
    </source>
</evidence>
<feature type="region of interest" description="Disordered" evidence="1">
    <location>
        <begin position="109"/>
        <end position="134"/>
    </location>
</feature>
<organism evidence="2 3">
    <name type="scientific">Tanacetum coccineum</name>
    <dbReference type="NCBI Taxonomy" id="301880"/>
    <lineage>
        <taxon>Eukaryota</taxon>
        <taxon>Viridiplantae</taxon>
        <taxon>Streptophyta</taxon>
        <taxon>Embryophyta</taxon>
        <taxon>Tracheophyta</taxon>
        <taxon>Spermatophyta</taxon>
        <taxon>Magnoliopsida</taxon>
        <taxon>eudicotyledons</taxon>
        <taxon>Gunneridae</taxon>
        <taxon>Pentapetalae</taxon>
        <taxon>asterids</taxon>
        <taxon>campanulids</taxon>
        <taxon>Asterales</taxon>
        <taxon>Asteraceae</taxon>
        <taxon>Asteroideae</taxon>
        <taxon>Anthemideae</taxon>
        <taxon>Anthemidinae</taxon>
        <taxon>Tanacetum</taxon>
    </lineage>
</organism>
<dbReference type="EMBL" id="BQNB010016900">
    <property type="protein sequence ID" value="GJT57066.1"/>
    <property type="molecule type" value="Genomic_DNA"/>
</dbReference>